<name>A0AA36FSK9_9BILA</name>
<dbReference type="AlphaFoldDB" id="A0AA36FSK9"/>
<organism evidence="2 3">
    <name type="scientific">Mesorhabditis spiculigera</name>
    <dbReference type="NCBI Taxonomy" id="96644"/>
    <lineage>
        <taxon>Eukaryota</taxon>
        <taxon>Metazoa</taxon>
        <taxon>Ecdysozoa</taxon>
        <taxon>Nematoda</taxon>
        <taxon>Chromadorea</taxon>
        <taxon>Rhabditida</taxon>
        <taxon>Rhabditina</taxon>
        <taxon>Rhabditomorpha</taxon>
        <taxon>Rhabditoidea</taxon>
        <taxon>Rhabditidae</taxon>
        <taxon>Mesorhabditinae</taxon>
        <taxon>Mesorhabditis</taxon>
    </lineage>
</organism>
<sequence>MNNTVIDQLIESALGGESREGPIGETIDAVISEYDAEMKDQKAFDGIETGFGTAGNSTDSGFSDKENAPGSAKRKSLNDQCGRLRNWLSRQ</sequence>
<reference evidence="2" key="1">
    <citation type="submission" date="2023-06" db="EMBL/GenBank/DDBJ databases">
        <authorList>
            <person name="Delattre M."/>
        </authorList>
    </citation>
    <scope>NUCLEOTIDE SEQUENCE</scope>
    <source>
        <strain evidence="2">AF72</strain>
    </source>
</reference>
<accession>A0AA36FSK9</accession>
<feature type="non-terminal residue" evidence="2">
    <location>
        <position position="91"/>
    </location>
</feature>
<evidence type="ECO:0000313" key="3">
    <source>
        <dbReference type="Proteomes" id="UP001177023"/>
    </source>
</evidence>
<dbReference type="EMBL" id="CATQJA010001101">
    <property type="protein sequence ID" value="CAJ0565779.1"/>
    <property type="molecule type" value="Genomic_DNA"/>
</dbReference>
<feature type="region of interest" description="Disordered" evidence="1">
    <location>
        <begin position="47"/>
        <end position="79"/>
    </location>
</feature>
<keyword evidence="3" id="KW-1185">Reference proteome</keyword>
<comment type="caution">
    <text evidence="2">The sequence shown here is derived from an EMBL/GenBank/DDBJ whole genome shotgun (WGS) entry which is preliminary data.</text>
</comment>
<evidence type="ECO:0000313" key="2">
    <source>
        <dbReference type="EMBL" id="CAJ0565779.1"/>
    </source>
</evidence>
<gene>
    <name evidence="2" type="ORF">MSPICULIGERA_LOCUS4409</name>
</gene>
<proteinExistence type="predicted"/>
<protein>
    <submittedName>
        <fullName evidence="2">Uncharacterized protein</fullName>
    </submittedName>
</protein>
<dbReference type="Proteomes" id="UP001177023">
    <property type="component" value="Unassembled WGS sequence"/>
</dbReference>
<evidence type="ECO:0000256" key="1">
    <source>
        <dbReference type="SAM" id="MobiDB-lite"/>
    </source>
</evidence>